<keyword evidence="1" id="KW-0732">Signal</keyword>
<name>A0A3G5BIC1_DOLGE</name>
<protein>
    <submittedName>
        <fullName evidence="2">Venom polypeptide</fullName>
    </submittedName>
</protein>
<reference evidence="2" key="1">
    <citation type="journal article" date="2018" name="Toxins">
        <title>Buzz kill: function and proteomic composition of venom from the giant assassin fly Dolopus genitalis (Diptera: Asilidae).</title>
        <authorList>
            <person name="Walker A.A."/>
            <person name="Dobson J."/>
            <person name="Jin J."/>
            <person name="Robinson S.D."/>
            <person name="Herzig V."/>
            <person name="Vetter I."/>
            <person name="King G.F."/>
            <person name="Fry B.G."/>
        </authorList>
    </citation>
    <scope>NUCLEOTIDE SEQUENCE</scope>
    <source>
        <strain evidence="2">U-Asilidin3-Dg6</strain>
        <tissue evidence="2">Venom/thoracic glands</tissue>
    </source>
</reference>
<feature type="chain" id="PRO_5017934527" evidence="1">
    <location>
        <begin position="20"/>
        <end position="127"/>
    </location>
</feature>
<evidence type="ECO:0000256" key="1">
    <source>
        <dbReference type="SAM" id="SignalP"/>
    </source>
</evidence>
<sequence>MRALFAFLLVALFATASFAFEDDLSFEDALEVEVTANEIADEFDELDEFGIKINWFKKLLMKLRVKIVAMYKKVCQKNPGNNVCVKWAKENINQQNLEKFWREVKPLIKEYCTESNEPLCAVLRIIM</sequence>
<dbReference type="AlphaFoldDB" id="A0A3G5BIC1"/>
<evidence type="ECO:0000313" key="2">
    <source>
        <dbReference type="EMBL" id="AYV99527.1"/>
    </source>
</evidence>
<feature type="signal peptide" evidence="1">
    <location>
        <begin position="1"/>
        <end position="19"/>
    </location>
</feature>
<proteinExistence type="evidence at transcript level"/>
<accession>A0A3G5BIC1</accession>
<organism evidence="2">
    <name type="scientific">Dolopus genitalis</name>
    <name type="common">Giant Australian assassin fly</name>
    <name type="synonym">Asilus genitalis</name>
    <dbReference type="NCBI Taxonomy" id="2488630"/>
    <lineage>
        <taxon>Eukaryota</taxon>
        <taxon>Metazoa</taxon>
        <taxon>Ecdysozoa</taxon>
        <taxon>Arthropoda</taxon>
        <taxon>Hexapoda</taxon>
        <taxon>Insecta</taxon>
        <taxon>Pterygota</taxon>
        <taxon>Neoptera</taxon>
        <taxon>Endopterygota</taxon>
        <taxon>Diptera</taxon>
        <taxon>Brachycera</taxon>
        <taxon>Muscomorpha</taxon>
        <taxon>Asiloidea</taxon>
        <taxon>Asilidae</taxon>
        <taxon>Asilinae</taxon>
        <taxon>Dolopus</taxon>
    </lineage>
</organism>
<dbReference type="EMBL" id="MK075124">
    <property type="protein sequence ID" value="AYV99527.1"/>
    <property type="molecule type" value="mRNA"/>
</dbReference>